<evidence type="ECO:0000259" key="7">
    <source>
        <dbReference type="PROSITE" id="PS51144"/>
    </source>
</evidence>
<dbReference type="OrthoDB" id="429145at2759"/>
<dbReference type="AlphaFoldDB" id="A0A9W9VME1"/>
<comment type="catalytic activity">
    <reaction evidence="6">
        <text>hydrogencarbonate + H(+) = CO2 + H2O</text>
        <dbReference type="Rhea" id="RHEA:10748"/>
        <dbReference type="ChEBI" id="CHEBI:15377"/>
        <dbReference type="ChEBI" id="CHEBI:15378"/>
        <dbReference type="ChEBI" id="CHEBI:16526"/>
        <dbReference type="ChEBI" id="CHEBI:17544"/>
        <dbReference type="EC" id="4.2.1.1"/>
    </reaction>
</comment>
<dbReference type="InterPro" id="IPR036398">
    <property type="entry name" value="CA_dom_sf"/>
</dbReference>
<dbReference type="RefSeq" id="XP_056483599.1">
    <property type="nucleotide sequence ID" value="XM_056632979.1"/>
</dbReference>
<dbReference type="PROSITE" id="PS51144">
    <property type="entry name" value="ALPHA_CA_2"/>
    <property type="match status" value="1"/>
</dbReference>
<evidence type="ECO:0000256" key="2">
    <source>
        <dbReference type="ARBA" id="ARBA00012925"/>
    </source>
</evidence>
<dbReference type="PANTHER" id="PTHR18952">
    <property type="entry name" value="CARBONIC ANHYDRASE"/>
    <property type="match status" value="1"/>
</dbReference>
<dbReference type="InterPro" id="IPR023561">
    <property type="entry name" value="Carbonic_anhydrase_a-class"/>
</dbReference>
<dbReference type="InterPro" id="IPR001148">
    <property type="entry name" value="CA_dom"/>
</dbReference>
<dbReference type="Gene3D" id="3.10.200.10">
    <property type="entry name" value="Alpha carbonic anhydrase"/>
    <property type="match status" value="1"/>
</dbReference>
<evidence type="ECO:0000313" key="9">
    <source>
        <dbReference type="Proteomes" id="UP001147747"/>
    </source>
</evidence>
<proteinExistence type="inferred from homology"/>
<evidence type="ECO:0000256" key="6">
    <source>
        <dbReference type="ARBA" id="ARBA00048348"/>
    </source>
</evidence>
<sequence length="140" mass="15403">MLLGGRIAVVGFIFALTEDGSGDVLVENILSQVHKIASPGMSVRVGRLRFGHLAGQLESYPIYQYSGSLTTPPCTENVAWFISSEPLALSVRHFNAIKHVLKFNSRYTQNTPSEINLLEVAAAELDPTTHEVKSVQHELR</sequence>
<evidence type="ECO:0000256" key="4">
    <source>
        <dbReference type="ARBA" id="ARBA00022833"/>
    </source>
</evidence>
<keyword evidence="5" id="KW-0456">Lyase</keyword>
<evidence type="ECO:0000256" key="3">
    <source>
        <dbReference type="ARBA" id="ARBA00022723"/>
    </source>
</evidence>
<comment type="similarity">
    <text evidence="1">Belongs to the alpha-carbonic anhydrase family.</text>
</comment>
<dbReference type="Pfam" id="PF00194">
    <property type="entry name" value="Carb_anhydrase"/>
    <property type="match status" value="1"/>
</dbReference>
<name>A0A9W9VME1_9EURO</name>
<keyword evidence="4" id="KW-0862">Zinc</keyword>
<gene>
    <name evidence="8" type="ORF">N7509_008342</name>
</gene>
<evidence type="ECO:0000313" key="8">
    <source>
        <dbReference type="EMBL" id="KAJ5385801.1"/>
    </source>
</evidence>
<dbReference type="PANTHER" id="PTHR18952:SF265">
    <property type="entry name" value="CARBONIC ANHYDRASE"/>
    <property type="match status" value="1"/>
</dbReference>
<dbReference type="GO" id="GO:0008270">
    <property type="term" value="F:zinc ion binding"/>
    <property type="evidence" value="ECO:0007669"/>
    <property type="project" value="InterPro"/>
</dbReference>
<organism evidence="8 9">
    <name type="scientific">Penicillium cosmopolitanum</name>
    <dbReference type="NCBI Taxonomy" id="1131564"/>
    <lineage>
        <taxon>Eukaryota</taxon>
        <taxon>Fungi</taxon>
        <taxon>Dikarya</taxon>
        <taxon>Ascomycota</taxon>
        <taxon>Pezizomycotina</taxon>
        <taxon>Eurotiomycetes</taxon>
        <taxon>Eurotiomycetidae</taxon>
        <taxon>Eurotiales</taxon>
        <taxon>Aspergillaceae</taxon>
        <taxon>Penicillium</taxon>
    </lineage>
</organism>
<dbReference type="EC" id="4.2.1.1" evidence="2"/>
<dbReference type="GO" id="GO:0004089">
    <property type="term" value="F:carbonate dehydratase activity"/>
    <property type="evidence" value="ECO:0007669"/>
    <property type="project" value="UniProtKB-EC"/>
</dbReference>
<reference evidence="8" key="1">
    <citation type="submission" date="2022-12" db="EMBL/GenBank/DDBJ databases">
        <authorList>
            <person name="Petersen C."/>
        </authorList>
    </citation>
    <scope>NUCLEOTIDE SEQUENCE</scope>
    <source>
        <strain evidence="8">IBT 29677</strain>
    </source>
</reference>
<keyword evidence="9" id="KW-1185">Reference proteome</keyword>
<dbReference type="EMBL" id="JAPZBU010000009">
    <property type="protein sequence ID" value="KAJ5385801.1"/>
    <property type="molecule type" value="Genomic_DNA"/>
</dbReference>
<dbReference type="Proteomes" id="UP001147747">
    <property type="component" value="Unassembled WGS sequence"/>
</dbReference>
<comment type="caution">
    <text evidence="8">The sequence shown here is derived from an EMBL/GenBank/DDBJ whole genome shotgun (WGS) entry which is preliminary data.</text>
</comment>
<evidence type="ECO:0000256" key="1">
    <source>
        <dbReference type="ARBA" id="ARBA00010718"/>
    </source>
</evidence>
<keyword evidence="3" id="KW-0479">Metal-binding</keyword>
<evidence type="ECO:0000256" key="5">
    <source>
        <dbReference type="ARBA" id="ARBA00023239"/>
    </source>
</evidence>
<dbReference type="SUPFAM" id="SSF51069">
    <property type="entry name" value="Carbonic anhydrase"/>
    <property type="match status" value="1"/>
</dbReference>
<feature type="domain" description="Alpha-carbonic anhydrase" evidence="7">
    <location>
        <begin position="1"/>
        <end position="140"/>
    </location>
</feature>
<accession>A0A9W9VME1</accession>
<reference evidence="8" key="2">
    <citation type="journal article" date="2023" name="IMA Fungus">
        <title>Comparative genomic study of the Penicillium genus elucidates a diverse pangenome and 15 lateral gene transfer events.</title>
        <authorList>
            <person name="Petersen C."/>
            <person name="Sorensen T."/>
            <person name="Nielsen M.R."/>
            <person name="Sondergaard T.E."/>
            <person name="Sorensen J.L."/>
            <person name="Fitzpatrick D.A."/>
            <person name="Frisvad J.C."/>
            <person name="Nielsen K.L."/>
        </authorList>
    </citation>
    <scope>NUCLEOTIDE SEQUENCE</scope>
    <source>
        <strain evidence="8">IBT 29677</strain>
    </source>
</reference>
<protein>
    <recommendedName>
        <fullName evidence="2">carbonic anhydrase</fullName>
        <ecNumber evidence="2">4.2.1.1</ecNumber>
    </recommendedName>
</protein>
<dbReference type="GeneID" id="81371959"/>